<dbReference type="AlphaFoldDB" id="A0A101NIW4"/>
<evidence type="ECO:0000313" key="1">
    <source>
        <dbReference type="EMBL" id="KUM94106.1"/>
    </source>
</evidence>
<reference evidence="1 2" key="1">
    <citation type="submission" date="2015-10" db="EMBL/GenBank/DDBJ databases">
        <title>Draft genome sequence of Streptomyces cellostaticus DSM 40189, type strain for the species Streptomyces cellostaticus.</title>
        <authorList>
            <person name="Ruckert C."/>
            <person name="Winkler A."/>
            <person name="Kalinowski J."/>
            <person name="Kampfer P."/>
            <person name="Glaeser S."/>
        </authorList>
    </citation>
    <scope>NUCLEOTIDE SEQUENCE [LARGE SCALE GENOMIC DNA]</scope>
    <source>
        <strain evidence="1 2">DSM 40189</strain>
    </source>
</reference>
<protein>
    <submittedName>
        <fullName evidence="1">Uncharacterized protein</fullName>
    </submittedName>
</protein>
<dbReference type="EMBL" id="LMWL01000041">
    <property type="protein sequence ID" value="KUM94106.1"/>
    <property type="molecule type" value="Genomic_DNA"/>
</dbReference>
<dbReference type="Proteomes" id="UP000054241">
    <property type="component" value="Unassembled WGS sequence"/>
</dbReference>
<name>A0A101NIW4_9ACTN</name>
<accession>A0A101NIW4</accession>
<dbReference type="STRING" id="67285.AQI88_23390"/>
<organism evidence="1 2">
    <name type="scientific">Streptomyces cellostaticus</name>
    <dbReference type="NCBI Taxonomy" id="67285"/>
    <lineage>
        <taxon>Bacteria</taxon>
        <taxon>Bacillati</taxon>
        <taxon>Actinomycetota</taxon>
        <taxon>Actinomycetes</taxon>
        <taxon>Kitasatosporales</taxon>
        <taxon>Streptomycetaceae</taxon>
        <taxon>Streptomyces</taxon>
    </lineage>
</organism>
<evidence type="ECO:0000313" key="2">
    <source>
        <dbReference type="Proteomes" id="UP000054241"/>
    </source>
</evidence>
<comment type="caution">
    <text evidence="1">The sequence shown here is derived from an EMBL/GenBank/DDBJ whole genome shotgun (WGS) entry which is preliminary data.</text>
</comment>
<keyword evidence="2" id="KW-1185">Reference proteome</keyword>
<gene>
    <name evidence="1" type="ORF">AQI88_23390</name>
</gene>
<sequence>MWLSDAPNTAYFVGGAANSKLDHEAEDGRFLYSGWEAFGKTHQCTSEKLLNSQLFTAFQMNSSNHQDADAMKQLITAYTKAVEKTDTCKHGLSFGSLTHNR</sequence>
<proteinExistence type="predicted"/>